<name>A0ABS4R2Z7_9HYPH</name>
<evidence type="ECO:0000256" key="9">
    <source>
        <dbReference type="PROSITE-ProRule" id="PRU10134"/>
    </source>
</evidence>
<keyword evidence="6 8" id="KW-0460">Magnesium</keyword>
<reference evidence="11 12" key="1">
    <citation type="submission" date="2021-03" db="EMBL/GenBank/DDBJ databases">
        <title>Genomic Encyclopedia of Type Strains, Phase IV (KMG-IV): sequencing the most valuable type-strain genomes for metagenomic binning, comparative biology and taxonomic classification.</title>
        <authorList>
            <person name="Goeker M."/>
        </authorList>
    </citation>
    <scope>NUCLEOTIDE SEQUENCE [LARGE SCALE GENOMIC DNA]</scope>
    <source>
        <strain evidence="11 12">DSM 13372</strain>
    </source>
</reference>
<keyword evidence="2 8" id="KW-0436">Ligase</keyword>
<dbReference type="Pfam" id="PF00709">
    <property type="entry name" value="Adenylsucc_synt"/>
    <property type="match status" value="1"/>
</dbReference>
<comment type="similarity">
    <text evidence="8 10">Belongs to the adenylosuccinate synthetase family.</text>
</comment>
<dbReference type="Gene3D" id="3.90.170.10">
    <property type="entry name" value="Adenylosuccinate Synthetase, subunit A, domain 3"/>
    <property type="match status" value="1"/>
</dbReference>
<organism evidence="11 12">
    <name type="scientific">Sinorhizobium kostiense</name>
    <dbReference type="NCBI Taxonomy" id="76747"/>
    <lineage>
        <taxon>Bacteria</taxon>
        <taxon>Pseudomonadati</taxon>
        <taxon>Pseudomonadota</taxon>
        <taxon>Alphaproteobacteria</taxon>
        <taxon>Hyphomicrobiales</taxon>
        <taxon>Rhizobiaceae</taxon>
        <taxon>Sinorhizobium/Ensifer group</taxon>
        <taxon>Sinorhizobium</taxon>
    </lineage>
</organism>
<feature type="binding site" evidence="8">
    <location>
        <begin position="333"/>
        <end position="335"/>
    </location>
    <ligand>
        <name>GTP</name>
        <dbReference type="ChEBI" id="CHEBI:37565"/>
    </ligand>
</feature>
<dbReference type="EC" id="6.3.4.4" evidence="8 10"/>
<feature type="binding site" description="in other chain" evidence="8">
    <location>
        <position position="132"/>
    </location>
    <ligand>
        <name>IMP</name>
        <dbReference type="ChEBI" id="CHEBI:58053"/>
        <note>ligand shared between dimeric partners</note>
    </ligand>
</feature>
<evidence type="ECO:0000256" key="7">
    <source>
        <dbReference type="ARBA" id="ARBA00023134"/>
    </source>
</evidence>
<evidence type="ECO:0000313" key="11">
    <source>
        <dbReference type="EMBL" id="MBP2237280.1"/>
    </source>
</evidence>
<evidence type="ECO:0000256" key="4">
    <source>
        <dbReference type="ARBA" id="ARBA00022741"/>
    </source>
</evidence>
<feature type="binding site" description="in other chain" evidence="8">
    <location>
        <begin position="13"/>
        <end position="16"/>
    </location>
    <ligand>
        <name>IMP</name>
        <dbReference type="ChEBI" id="CHEBI:58053"/>
        <note>ligand shared between dimeric partners</note>
    </ligand>
</feature>
<feature type="binding site" evidence="8">
    <location>
        <begin position="12"/>
        <end position="18"/>
    </location>
    <ligand>
        <name>GTP</name>
        <dbReference type="ChEBI" id="CHEBI:37565"/>
    </ligand>
</feature>
<feature type="binding site" evidence="8">
    <location>
        <position position="13"/>
    </location>
    <ligand>
        <name>Mg(2+)</name>
        <dbReference type="ChEBI" id="CHEBI:18420"/>
    </ligand>
</feature>
<dbReference type="HAMAP" id="MF_00011">
    <property type="entry name" value="Adenylosucc_synth"/>
    <property type="match status" value="1"/>
</dbReference>
<comment type="caution">
    <text evidence="11">The sequence shown here is derived from an EMBL/GenBank/DDBJ whole genome shotgun (WGS) entry which is preliminary data.</text>
</comment>
<dbReference type="Gene3D" id="3.40.440.10">
    <property type="entry name" value="Adenylosuccinate Synthetase, subunit A, domain 1"/>
    <property type="match status" value="1"/>
</dbReference>
<dbReference type="InterPro" id="IPR042111">
    <property type="entry name" value="Adenylosuccinate_synth_dom3"/>
</dbReference>
<evidence type="ECO:0000256" key="8">
    <source>
        <dbReference type="HAMAP-Rule" id="MF_00011"/>
    </source>
</evidence>
<dbReference type="RefSeq" id="WP_209603220.1">
    <property type="nucleotide sequence ID" value="NZ_JAGILA010000005.1"/>
</dbReference>
<evidence type="ECO:0000256" key="3">
    <source>
        <dbReference type="ARBA" id="ARBA00022723"/>
    </source>
</evidence>
<dbReference type="NCBIfam" id="TIGR00184">
    <property type="entry name" value="purA"/>
    <property type="match status" value="1"/>
</dbReference>
<dbReference type="PROSITE" id="PS00513">
    <property type="entry name" value="ADENYLOSUCCIN_SYN_2"/>
    <property type="match status" value="1"/>
</dbReference>
<feature type="binding site" evidence="8">
    <location>
        <position position="40"/>
    </location>
    <ligand>
        <name>Mg(2+)</name>
        <dbReference type="ChEBI" id="CHEBI:18420"/>
    </ligand>
</feature>
<dbReference type="PROSITE" id="PS01266">
    <property type="entry name" value="ADENYLOSUCCIN_SYN_1"/>
    <property type="match status" value="1"/>
</dbReference>
<keyword evidence="5 8" id="KW-0658">Purine biosynthesis</keyword>
<evidence type="ECO:0000256" key="5">
    <source>
        <dbReference type="ARBA" id="ARBA00022755"/>
    </source>
</evidence>
<dbReference type="Gene3D" id="1.10.300.10">
    <property type="entry name" value="Adenylosuccinate Synthetase, subunit A, domain 2"/>
    <property type="match status" value="1"/>
</dbReference>
<dbReference type="Proteomes" id="UP000730739">
    <property type="component" value="Unassembled WGS sequence"/>
</dbReference>
<feature type="binding site" evidence="8">
    <location>
        <begin position="40"/>
        <end position="42"/>
    </location>
    <ligand>
        <name>GTP</name>
        <dbReference type="ChEBI" id="CHEBI:37565"/>
    </ligand>
</feature>
<feature type="binding site" description="in other chain" evidence="8">
    <location>
        <position position="241"/>
    </location>
    <ligand>
        <name>IMP</name>
        <dbReference type="ChEBI" id="CHEBI:58053"/>
        <note>ligand shared between dimeric partners</note>
    </ligand>
</feature>
<dbReference type="InterPro" id="IPR018220">
    <property type="entry name" value="Adenylosuccin_syn_GTP-bd"/>
</dbReference>
<comment type="subcellular location">
    <subcellularLocation>
        <location evidence="8">Cytoplasm</location>
    </subcellularLocation>
</comment>
<dbReference type="NCBIfam" id="NF002223">
    <property type="entry name" value="PRK01117.1"/>
    <property type="match status" value="1"/>
</dbReference>
<dbReference type="PANTHER" id="PTHR11846">
    <property type="entry name" value="ADENYLOSUCCINATE SYNTHETASE"/>
    <property type="match status" value="1"/>
</dbReference>
<evidence type="ECO:0000256" key="1">
    <source>
        <dbReference type="ARBA" id="ARBA00011738"/>
    </source>
</evidence>
<dbReference type="InterPro" id="IPR042110">
    <property type="entry name" value="Adenylosuccinate_synth_dom2"/>
</dbReference>
<feature type="binding site" evidence="8">
    <location>
        <position position="307"/>
    </location>
    <ligand>
        <name>GTP</name>
        <dbReference type="ChEBI" id="CHEBI:37565"/>
    </ligand>
</feature>
<comment type="cofactor">
    <cofactor evidence="8">
        <name>Mg(2+)</name>
        <dbReference type="ChEBI" id="CHEBI:18420"/>
    </cofactor>
    <text evidence="8">Binds 1 Mg(2+) ion per subunit.</text>
</comment>
<feature type="active site" evidence="9">
    <location>
        <position position="143"/>
    </location>
</feature>
<gene>
    <name evidence="8" type="primary">purA</name>
    <name evidence="11" type="ORF">J2Z31_003798</name>
</gene>
<dbReference type="EMBL" id="JAGILA010000005">
    <property type="protein sequence ID" value="MBP2237280.1"/>
    <property type="molecule type" value="Genomic_DNA"/>
</dbReference>
<feature type="active site" description="Proton donor" evidence="8">
    <location>
        <position position="41"/>
    </location>
</feature>
<keyword evidence="7 8" id="KW-0342">GTP-binding</keyword>
<proteinExistence type="inferred from homology"/>
<comment type="pathway">
    <text evidence="8 10">Purine metabolism; AMP biosynthesis via de novo pathway; AMP from IMP: step 1/2.</text>
</comment>
<evidence type="ECO:0000313" key="12">
    <source>
        <dbReference type="Proteomes" id="UP000730739"/>
    </source>
</evidence>
<comment type="catalytic activity">
    <reaction evidence="8 10">
        <text>IMP + L-aspartate + GTP = N(6)-(1,2-dicarboxyethyl)-AMP + GDP + phosphate + 2 H(+)</text>
        <dbReference type="Rhea" id="RHEA:15753"/>
        <dbReference type="ChEBI" id="CHEBI:15378"/>
        <dbReference type="ChEBI" id="CHEBI:29991"/>
        <dbReference type="ChEBI" id="CHEBI:37565"/>
        <dbReference type="ChEBI" id="CHEBI:43474"/>
        <dbReference type="ChEBI" id="CHEBI:57567"/>
        <dbReference type="ChEBI" id="CHEBI:58053"/>
        <dbReference type="ChEBI" id="CHEBI:58189"/>
        <dbReference type="EC" id="6.3.4.4"/>
    </reaction>
</comment>
<protein>
    <recommendedName>
        <fullName evidence="8 10">Adenylosuccinate synthetase</fullName>
        <shortName evidence="8">AMPSase</shortName>
        <shortName evidence="8">AdSS</shortName>
        <ecNumber evidence="8 10">6.3.4.4</ecNumber>
    </recommendedName>
    <alternativeName>
        <fullName evidence="8">IMP--aspartate ligase</fullName>
    </alternativeName>
</protein>
<dbReference type="SMART" id="SM00788">
    <property type="entry name" value="Adenylsucc_synt"/>
    <property type="match status" value="1"/>
</dbReference>
<dbReference type="InterPro" id="IPR001114">
    <property type="entry name" value="Adenylosuccinate_synthetase"/>
</dbReference>
<evidence type="ECO:0000256" key="2">
    <source>
        <dbReference type="ARBA" id="ARBA00022598"/>
    </source>
</evidence>
<feature type="binding site" evidence="8">
    <location>
        <begin position="301"/>
        <end position="307"/>
    </location>
    <ligand>
        <name>substrate</name>
    </ligand>
</feature>
<evidence type="ECO:0000256" key="6">
    <source>
        <dbReference type="ARBA" id="ARBA00022842"/>
    </source>
</evidence>
<dbReference type="InterPro" id="IPR042109">
    <property type="entry name" value="Adenylosuccinate_synth_dom1"/>
</dbReference>
<dbReference type="GO" id="GO:0004019">
    <property type="term" value="F:adenylosuccinate synthase activity"/>
    <property type="evidence" value="ECO:0007669"/>
    <property type="project" value="UniProtKB-EC"/>
</dbReference>
<dbReference type="SUPFAM" id="SSF52540">
    <property type="entry name" value="P-loop containing nucleoside triphosphate hydrolases"/>
    <property type="match status" value="1"/>
</dbReference>
<dbReference type="PANTHER" id="PTHR11846:SF0">
    <property type="entry name" value="ADENYLOSUCCINATE SYNTHETASE"/>
    <property type="match status" value="1"/>
</dbReference>
<comment type="subunit">
    <text evidence="1 8">Homodimer.</text>
</comment>
<keyword evidence="12" id="KW-1185">Reference proteome</keyword>
<comment type="function">
    <text evidence="8">Plays an important role in the de novo pathway of purine nucleotide biosynthesis. Catalyzes the first committed step in the biosynthesis of AMP from IMP.</text>
</comment>
<feature type="binding site" description="in other chain" evidence="8">
    <location>
        <begin position="38"/>
        <end position="41"/>
    </location>
    <ligand>
        <name>IMP</name>
        <dbReference type="ChEBI" id="CHEBI:58053"/>
        <note>ligand shared between dimeric partners</note>
    </ligand>
</feature>
<feature type="binding site" evidence="8">
    <location>
        <position position="146"/>
    </location>
    <ligand>
        <name>IMP</name>
        <dbReference type="ChEBI" id="CHEBI:58053"/>
        <note>ligand shared between dimeric partners</note>
    </ligand>
</feature>
<evidence type="ECO:0000256" key="10">
    <source>
        <dbReference type="RuleBase" id="RU000520"/>
    </source>
</evidence>
<feature type="binding site" description="in other chain" evidence="8">
    <location>
        <position position="305"/>
    </location>
    <ligand>
        <name>IMP</name>
        <dbReference type="ChEBI" id="CHEBI:58053"/>
        <note>ligand shared between dimeric partners</note>
    </ligand>
</feature>
<keyword evidence="8" id="KW-0963">Cytoplasm</keyword>
<dbReference type="InterPro" id="IPR033128">
    <property type="entry name" value="Adenylosuccin_syn_Lys_AS"/>
</dbReference>
<dbReference type="CDD" id="cd03108">
    <property type="entry name" value="AdSS"/>
    <property type="match status" value="1"/>
</dbReference>
<dbReference type="InterPro" id="IPR027417">
    <property type="entry name" value="P-loop_NTPase"/>
</dbReference>
<sequence length="432" mass="46439">MTNVVVVGSQWGDEGKGKIVDWLSERADIVVRFQGGHNAGHTLVIDGVSYKLSLLPSGVVRPGKLAVIGNGVVIDPHALIAEIDKLSAQGVKITPENLRIADNATLILSLHRELDGIREDAASNSGTKIGTTRRGIGPAYEDKVGRRAIRVMDLADLDTLPAKVDRLLTHHNALRRGLGEAEISHQAILDELSAVAARILPYMDTVWLLLDRQRRKGARILFEGAQGTLLDIDHGTYPFVTSSNTVAGQAAAGSGMGPGALGYILGITKAYTTRVGEGPFPTELEDEVGQFLGERGHEFGTVTGRKRRCGWFDAALVRQSVAANGITGIALTKLDVLDGLDELKICVGYTLDGQEIEHLPASQAQQASVKPVYITLEGWKESTVGARKWADLPAQAIKYVRQVEELIGAPVALLSTSPERDDTILVTDPFED</sequence>
<keyword evidence="3 8" id="KW-0479">Metal-binding</keyword>
<accession>A0ABS4R2Z7</accession>
<keyword evidence="4 8" id="KW-0547">Nucleotide-binding</keyword>
<feature type="binding site" description="in other chain" evidence="8">
    <location>
        <position position="226"/>
    </location>
    <ligand>
        <name>IMP</name>
        <dbReference type="ChEBI" id="CHEBI:58053"/>
        <note>ligand shared between dimeric partners</note>
    </ligand>
</feature>
<feature type="active site" description="Proton acceptor" evidence="8">
    <location>
        <position position="13"/>
    </location>
</feature>
<feature type="binding site" evidence="8">
    <location>
        <begin position="415"/>
        <end position="417"/>
    </location>
    <ligand>
        <name>GTP</name>
        <dbReference type="ChEBI" id="CHEBI:37565"/>
    </ligand>
</feature>